<name>A0A5S5B3B2_STUST</name>
<protein>
    <submittedName>
        <fullName evidence="1">Uncharacterized protein</fullName>
    </submittedName>
</protein>
<organism evidence="1 2">
    <name type="scientific">Stutzerimonas stutzeri</name>
    <name type="common">Pseudomonas stutzeri</name>
    <dbReference type="NCBI Taxonomy" id="316"/>
    <lineage>
        <taxon>Bacteria</taxon>
        <taxon>Pseudomonadati</taxon>
        <taxon>Pseudomonadota</taxon>
        <taxon>Gammaproteobacteria</taxon>
        <taxon>Pseudomonadales</taxon>
        <taxon>Pseudomonadaceae</taxon>
        <taxon>Stutzerimonas</taxon>
    </lineage>
</organism>
<gene>
    <name evidence="1" type="ORF">A9A72_124217</name>
</gene>
<dbReference type="RefSeq" id="WP_148926148.1">
    <property type="nucleotide sequence ID" value="NZ_VNHQ01000014.1"/>
</dbReference>
<dbReference type="EMBL" id="VNHQ01000014">
    <property type="protein sequence ID" value="TYP61481.1"/>
    <property type="molecule type" value="Genomic_DNA"/>
</dbReference>
<dbReference type="Proteomes" id="UP000324282">
    <property type="component" value="Unassembled WGS sequence"/>
</dbReference>
<evidence type="ECO:0000313" key="1">
    <source>
        <dbReference type="EMBL" id="TYP61481.1"/>
    </source>
</evidence>
<dbReference type="OrthoDB" id="6989091at2"/>
<dbReference type="AlphaFoldDB" id="A0A5S5B3B2"/>
<reference evidence="1 2" key="1">
    <citation type="submission" date="2019-07" db="EMBL/GenBank/DDBJ databases">
        <title>Deep subsurface shale carbon reservoir microbial communities from Ohio and West Virginia, USA.</title>
        <authorList>
            <person name="Wrighton K."/>
        </authorList>
    </citation>
    <scope>NUCLEOTIDE SEQUENCE [LARGE SCALE GENOMIC DNA]</scope>
    <source>
        <strain evidence="1 2">NP_8Ht</strain>
    </source>
</reference>
<accession>A0A5S5B3B2</accession>
<comment type="caution">
    <text evidence="1">The sequence shown here is derived from an EMBL/GenBank/DDBJ whole genome shotgun (WGS) entry which is preliminary data.</text>
</comment>
<evidence type="ECO:0000313" key="2">
    <source>
        <dbReference type="Proteomes" id="UP000324282"/>
    </source>
</evidence>
<proteinExistence type="predicted"/>
<sequence>MRRFYPTFSRQQTEQLIALNRHLAELEYVCLQRARHLVHDYKRLTGGMVDWRAGQDFELESYVEYYRPLTPMEELDDTQHHSGLVLRTSFMAMLPLKWYFLEPTTDAARAIFNDLHFNWNEGVAGIPGLAEHRICWSFHDLHDHHNLTWADILSIERVFIDVHAVHQIIKFL</sequence>